<dbReference type="AlphaFoldDB" id="A0A0A2GWT5"/>
<dbReference type="PATRIC" id="fig|1300343.5.peg.1531"/>
<evidence type="ECO:0000313" key="3">
    <source>
        <dbReference type="EMBL" id="KGO07702.1"/>
    </source>
</evidence>
<dbReference type="CDD" id="cd03801">
    <property type="entry name" value="GT4_PimA-like"/>
    <property type="match status" value="1"/>
</dbReference>
<protein>
    <submittedName>
        <fullName evidence="3">Glycosyl transferase family 1</fullName>
    </submittedName>
</protein>
<reference evidence="3 4" key="1">
    <citation type="submission" date="2014-10" db="EMBL/GenBank/DDBJ databases">
        <title>Draft genome sequence of the proteorhodopsin-containing marine bacterium Dokdonia donghaensis.</title>
        <authorList>
            <person name="Gomez-Consarnau L."/>
            <person name="Gonzalez J.M."/>
            <person name="Riedel T."/>
            <person name="Jaenicke S."/>
            <person name="Wagner-Doebler I."/>
            <person name="Fuhrman J.A."/>
        </authorList>
    </citation>
    <scope>NUCLEOTIDE SEQUENCE [LARGE SCALE GENOMIC DNA]</scope>
    <source>
        <strain evidence="3 4">DSW-1</strain>
    </source>
</reference>
<accession>A0A0A2GWT5</accession>
<dbReference type="SUPFAM" id="SSF53756">
    <property type="entry name" value="UDP-Glycosyltransferase/glycogen phosphorylase"/>
    <property type="match status" value="1"/>
</dbReference>
<feature type="domain" description="Glycosyl transferase family 1" evidence="1">
    <location>
        <begin position="263"/>
        <end position="352"/>
    </location>
</feature>
<evidence type="ECO:0000313" key="4">
    <source>
        <dbReference type="Proteomes" id="UP000030140"/>
    </source>
</evidence>
<proteinExistence type="predicted"/>
<keyword evidence="3" id="KW-0808">Transferase</keyword>
<dbReference type="GO" id="GO:0016757">
    <property type="term" value="F:glycosyltransferase activity"/>
    <property type="evidence" value="ECO:0007669"/>
    <property type="project" value="InterPro"/>
</dbReference>
<organism evidence="3 4">
    <name type="scientific">Dokdonia donghaensis DSW-1</name>
    <dbReference type="NCBI Taxonomy" id="1300343"/>
    <lineage>
        <taxon>Bacteria</taxon>
        <taxon>Pseudomonadati</taxon>
        <taxon>Bacteroidota</taxon>
        <taxon>Flavobacteriia</taxon>
        <taxon>Flavobacteriales</taxon>
        <taxon>Flavobacteriaceae</taxon>
        <taxon>Dokdonia</taxon>
    </lineage>
</organism>
<dbReference type="Pfam" id="PF00534">
    <property type="entry name" value="Glycos_transf_1"/>
    <property type="match status" value="1"/>
</dbReference>
<dbReference type="Gene3D" id="3.40.50.2000">
    <property type="entry name" value="Glycogen Phosphorylase B"/>
    <property type="match status" value="2"/>
</dbReference>
<dbReference type="KEGG" id="ddo:I597_1522"/>
<dbReference type="RefSeq" id="WP_035328050.1">
    <property type="nucleotide sequence ID" value="NZ_CP015125.1"/>
</dbReference>
<dbReference type="PANTHER" id="PTHR12526:SF630">
    <property type="entry name" value="GLYCOSYLTRANSFERASE"/>
    <property type="match status" value="1"/>
</dbReference>
<dbReference type="Pfam" id="PF13477">
    <property type="entry name" value="Glyco_trans_4_2"/>
    <property type="match status" value="1"/>
</dbReference>
<dbReference type="EMBL" id="JSAQ01000001">
    <property type="protein sequence ID" value="KGO07702.1"/>
    <property type="molecule type" value="Genomic_DNA"/>
</dbReference>
<dbReference type="Proteomes" id="UP000030140">
    <property type="component" value="Unassembled WGS sequence"/>
</dbReference>
<dbReference type="InterPro" id="IPR001296">
    <property type="entry name" value="Glyco_trans_1"/>
</dbReference>
<name>A0A0A2GWT5_9FLAO</name>
<keyword evidence="4" id="KW-1185">Reference proteome</keyword>
<dbReference type="PANTHER" id="PTHR12526">
    <property type="entry name" value="GLYCOSYLTRANSFERASE"/>
    <property type="match status" value="1"/>
</dbReference>
<feature type="domain" description="Glycosyltransferase subfamily 4-like N-terminal" evidence="2">
    <location>
        <begin position="10"/>
        <end position="133"/>
    </location>
</feature>
<evidence type="ECO:0000259" key="1">
    <source>
        <dbReference type="Pfam" id="PF00534"/>
    </source>
</evidence>
<sequence>MKILTVAIPNHHFFQWVNQLEEAGYEVYWFDITDSGPSSQKIPWVTQIKGWRLRYDFPLRSRVKKYFPKTYKYIQKLNENAVDIAFAKALKTINPDIIHCFEMQLSGLPIYSIIKDINVPLIYSSWGSDLYSYESLGMSNSEVNNFLGRVGFLVTDCNRDKEIARQNGFKGHFLGVFPGNGGLSIKEQSSIATSSRKNIIIKGYDDGVGQALVVLKALEIVPYDVLKTFKIIIYSADKIVEKYVNNATFFKNLEVRLYPRYRFIDNEELLIMMGESAIHIASSLSDGMPNALLEAMAMGAFPIQSNPGGATQEVITDGENGFLIKNPLDTIEIAHHIEAALVNEGLRTRAQKMNTTFIQDHYSRSTLQPQIIALYKEVYYKQLS</sequence>
<dbReference type="OrthoDB" id="1411429at2"/>
<dbReference type="InterPro" id="IPR028098">
    <property type="entry name" value="Glyco_trans_4-like_N"/>
</dbReference>
<comment type="caution">
    <text evidence="3">The sequence shown here is derived from an EMBL/GenBank/DDBJ whole genome shotgun (WGS) entry which is preliminary data.</text>
</comment>
<gene>
    <name evidence="3" type="ORF">NV36_13205</name>
</gene>
<evidence type="ECO:0000259" key="2">
    <source>
        <dbReference type="Pfam" id="PF13477"/>
    </source>
</evidence>